<keyword evidence="2" id="KW-0805">Transcription regulation</keyword>
<dbReference type="SMART" id="SM00862">
    <property type="entry name" value="Trans_reg_C"/>
    <property type="match status" value="1"/>
</dbReference>
<feature type="region of interest" description="Disordered" evidence="6">
    <location>
        <begin position="244"/>
        <end position="294"/>
    </location>
</feature>
<dbReference type="SMART" id="SM00028">
    <property type="entry name" value="TPR"/>
    <property type="match status" value="4"/>
</dbReference>
<name>A0A223SAF2_9ACTN</name>
<dbReference type="PANTHER" id="PTHR35807:SF1">
    <property type="entry name" value="TRANSCRIPTIONAL REGULATOR REDD"/>
    <property type="match status" value="1"/>
</dbReference>
<gene>
    <name evidence="8" type="ORF">CDO52_22080</name>
</gene>
<organism evidence="8 9">
    <name type="scientific">Nocardiopsis gilva YIM 90087</name>
    <dbReference type="NCBI Taxonomy" id="1235441"/>
    <lineage>
        <taxon>Bacteria</taxon>
        <taxon>Bacillati</taxon>
        <taxon>Actinomycetota</taxon>
        <taxon>Actinomycetes</taxon>
        <taxon>Streptosporangiales</taxon>
        <taxon>Nocardiopsidaceae</taxon>
        <taxon>Nocardiopsis</taxon>
    </lineage>
</organism>
<dbReference type="PANTHER" id="PTHR35807">
    <property type="entry name" value="TRANSCRIPTIONAL REGULATOR REDD-RELATED"/>
    <property type="match status" value="1"/>
</dbReference>
<dbReference type="SMART" id="SM01043">
    <property type="entry name" value="BTAD"/>
    <property type="match status" value="1"/>
</dbReference>
<keyword evidence="9" id="KW-1185">Reference proteome</keyword>
<evidence type="ECO:0000256" key="6">
    <source>
        <dbReference type="SAM" id="MobiDB-lite"/>
    </source>
</evidence>
<dbReference type="InterPro" id="IPR027417">
    <property type="entry name" value="P-loop_NTPase"/>
</dbReference>
<dbReference type="SUPFAM" id="SSF52540">
    <property type="entry name" value="P-loop containing nucleoside triphosphate hydrolases"/>
    <property type="match status" value="1"/>
</dbReference>
<keyword evidence="3 5" id="KW-0238">DNA-binding</keyword>
<evidence type="ECO:0000256" key="5">
    <source>
        <dbReference type="PROSITE-ProRule" id="PRU01091"/>
    </source>
</evidence>
<dbReference type="SUPFAM" id="SSF48452">
    <property type="entry name" value="TPR-like"/>
    <property type="match status" value="3"/>
</dbReference>
<evidence type="ECO:0000313" key="8">
    <source>
        <dbReference type="EMBL" id="ASU85120.1"/>
    </source>
</evidence>
<evidence type="ECO:0000256" key="2">
    <source>
        <dbReference type="ARBA" id="ARBA00023015"/>
    </source>
</evidence>
<dbReference type="InterPro" id="IPR011990">
    <property type="entry name" value="TPR-like_helical_dom_sf"/>
</dbReference>
<dbReference type="Gene3D" id="3.40.50.300">
    <property type="entry name" value="P-loop containing nucleotide triphosphate hydrolases"/>
    <property type="match status" value="1"/>
</dbReference>
<feature type="DNA-binding region" description="OmpR/PhoB-type" evidence="5">
    <location>
        <begin position="1"/>
        <end position="99"/>
    </location>
</feature>
<feature type="compositionally biased region" description="Basic and acidic residues" evidence="6">
    <location>
        <begin position="247"/>
        <end position="259"/>
    </location>
</feature>
<reference evidence="8 9" key="1">
    <citation type="submission" date="2017-08" db="EMBL/GenBank/DDBJ databases">
        <title>The complete genome sequence of Nocardiopsis gilva YIM 90087.</title>
        <authorList>
            <person name="Yin M."/>
            <person name="Tang S."/>
        </authorList>
    </citation>
    <scope>NUCLEOTIDE SEQUENCE [LARGE SCALE GENOMIC DNA]</scope>
    <source>
        <strain evidence="8 9">YIM 90087</strain>
    </source>
</reference>
<dbReference type="Pfam" id="PF00486">
    <property type="entry name" value="Trans_reg_C"/>
    <property type="match status" value="1"/>
</dbReference>
<dbReference type="InterPro" id="IPR005158">
    <property type="entry name" value="BTAD"/>
</dbReference>
<dbReference type="AlphaFoldDB" id="A0A223SAF2"/>
<evidence type="ECO:0000313" key="9">
    <source>
        <dbReference type="Proteomes" id="UP000215005"/>
    </source>
</evidence>
<dbReference type="CDD" id="cd00383">
    <property type="entry name" value="trans_reg_C"/>
    <property type="match status" value="1"/>
</dbReference>
<dbReference type="GO" id="GO:0043531">
    <property type="term" value="F:ADP binding"/>
    <property type="evidence" value="ECO:0007669"/>
    <property type="project" value="InterPro"/>
</dbReference>
<dbReference type="Gene3D" id="1.25.40.10">
    <property type="entry name" value="Tetratricopeptide repeat domain"/>
    <property type="match status" value="3"/>
</dbReference>
<dbReference type="Pfam" id="PF00931">
    <property type="entry name" value="NB-ARC"/>
    <property type="match status" value="1"/>
</dbReference>
<dbReference type="KEGG" id="ngv:CDO52_22080"/>
<accession>A0A223SAF2</accession>
<dbReference type="PRINTS" id="PR00364">
    <property type="entry name" value="DISEASERSIST"/>
</dbReference>
<dbReference type="CDD" id="cd15831">
    <property type="entry name" value="BTAD"/>
    <property type="match status" value="1"/>
</dbReference>
<dbReference type="EMBL" id="CP022753">
    <property type="protein sequence ID" value="ASU85120.1"/>
    <property type="molecule type" value="Genomic_DNA"/>
</dbReference>
<dbReference type="InterPro" id="IPR036388">
    <property type="entry name" value="WH-like_DNA-bd_sf"/>
</dbReference>
<evidence type="ECO:0000256" key="4">
    <source>
        <dbReference type="ARBA" id="ARBA00023163"/>
    </source>
</evidence>
<feature type="compositionally biased region" description="Acidic residues" evidence="6">
    <location>
        <begin position="312"/>
        <end position="322"/>
    </location>
</feature>
<evidence type="ECO:0000256" key="1">
    <source>
        <dbReference type="ARBA" id="ARBA00005820"/>
    </source>
</evidence>
<dbReference type="InterPro" id="IPR051677">
    <property type="entry name" value="AfsR-DnrI-RedD_regulator"/>
</dbReference>
<dbReference type="Proteomes" id="UP000215005">
    <property type="component" value="Chromosome"/>
</dbReference>
<dbReference type="GO" id="GO:0000160">
    <property type="term" value="P:phosphorelay signal transduction system"/>
    <property type="evidence" value="ECO:0007669"/>
    <property type="project" value="InterPro"/>
</dbReference>
<dbReference type="GO" id="GO:0006355">
    <property type="term" value="P:regulation of DNA-templated transcription"/>
    <property type="evidence" value="ECO:0007669"/>
    <property type="project" value="InterPro"/>
</dbReference>
<dbReference type="InterPro" id="IPR002182">
    <property type="entry name" value="NB-ARC"/>
</dbReference>
<dbReference type="Pfam" id="PF03704">
    <property type="entry name" value="BTAD"/>
    <property type="match status" value="1"/>
</dbReference>
<sequence length="1040" mass="113360">MEFEVLGTLEVRGHGGGVRLSPKIAGLLSALLCRPNVMISEARLIEALWEDAPPKSAVKSLQVYVHHLRQALGESGRVGRGPVGYRLVTAPGEVDAVRFQEFVDQGRLAIADGDPERGGDLLRQGLELWRGPAFAGHDTMPLVREEAARLNEMRQVVAEDRIEAELSLGRHREVAAELTALVAEFPYRERLRAQLMIALYRMGRSTEALEVYREGRSLLVDELGLEPGRELVRLEQAILVNDTSLDLPDRPPRARRLDPASESADAGGSSVGGHGVPERSSTPVPAQLPPDIADFTGRRPQVAQLGCGLADEPSETGADDSADPLPSSPMVISAVAGMGGIGKTALAVHVAHEQARHFPDGQLYVNLRGAEEAPVDPAQVLSRFLHALGLEGGAVPDGLEERSALYRSRLADRRVLVVLDNAASERQVRPLLPGTPGCAVLITSRARLTGLEGARLIDLDVFEPQQAIDLLAAIAGADRVAAEPVAAEEIVRLCAYTPLAVRIAGARLAGRPQWTLARMARLLCDEQRRLDELATGDLAVRASFALSYAGLADETRRAFRLMSTLEVPDFTAWAVAALLDASLDRAETHIETLVDAQLLTIAGTDVTGRLRYRMHDLVRLFGRERAEAEDQAEERTAAQRRAFGAWLWLAEQATEYVPGPCYATMHGAAPRWPLPSDEAAELLSDPMGWYDSEWAAMSAVVLQACGMEEAEFAWDLAGCLGKYFDVRGRFDDWRRTHEAAIELCRRVGDKRGEAVLWRGLTDLHTWSTAQHSDDAMAGMYEHSQQMLDLFQEIGDRRGMSDALVMRTWGLVSQGASREARASAEAALDLADAVGYLGGTARAYHVMAVVDHEENRNHDAVTHLNKALELARLLGNPRFEVTAMQFLGAAQCLTGDVVNGRGNLLRSLDMARALEDRYSEVFSLLYLTRLYIALGDPEALTTASTAAEHSRSKGMDHHLADALTLLGEIQLADGSTTEAVTTLEEAVRIWRTRGWHSFLAPALRTLGRAYEASGQGQAAREVCREADELMREPVDSSAADH</sequence>
<dbReference type="RefSeq" id="WP_017620402.1">
    <property type="nucleotide sequence ID" value="NZ_ANBG01000314.1"/>
</dbReference>
<dbReference type="OrthoDB" id="5521887at2"/>
<dbReference type="InterPro" id="IPR001867">
    <property type="entry name" value="OmpR/PhoB-type_DNA-bd"/>
</dbReference>
<comment type="similarity">
    <text evidence="1">Belongs to the AfsR/DnrI/RedD regulatory family.</text>
</comment>
<keyword evidence="4" id="KW-0804">Transcription</keyword>
<dbReference type="SUPFAM" id="SSF46894">
    <property type="entry name" value="C-terminal effector domain of the bipartite response regulators"/>
    <property type="match status" value="1"/>
</dbReference>
<dbReference type="InterPro" id="IPR016032">
    <property type="entry name" value="Sig_transdc_resp-reg_C-effctor"/>
</dbReference>
<feature type="region of interest" description="Disordered" evidence="6">
    <location>
        <begin position="309"/>
        <end position="328"/>
    </location>
</feature>
<proteinExistence type="inferred from homology"/>
<dbReference type="PROSITE" id="PS51755">
    <property type="entry name" value="OMPR_PHOB"/>
    <property type="match status" value="1"/>
</dbReference>
<evidence type="ECO:0000256" key="3">
    <source>
        <dbReference type="ARBA" id="ARBA00023125"/>
    </source>
</evidence>
<dbReference type="Gene3D" id="1.10.10.10">
    <property type="entry name" value="Winged helix-like DNA-binding domain superfamily/Winged helix DNA-binding domain"/>
    <property type="match status" value="1"/>
</dbReference>
<protein>
    <submittedName>
        <fullName evidence="8">AfsR family transcriptional regulator</fullName>
    </submittedName>
</protein>
<feature type="domain" description="OmpR/PhoB-type" evidence="7">
    <location>
        <begin position="1"/>
        <end position="99"/>
    </location>
</feature>
<dbReference type="InterPro" id="IPR019734">
    <property type="entry name" value="TPR_rpt"/>
</dbReference>
<evidence type="ECO:0000259" key="7">
    <source>
        <dbReference type="PROSITE" id="PS51755"/>
    </source>
</evidence>
<dbReference type="GO" id="GO:0003677">
    <property type="term" value="F:DNA binding"/>
    <property type="evidence" value="ECO:0007669"/>
    <property type="project" value="UniProtKB-UniRule"/>
</dbReference>